<dbReference type="PANTHER" id="PTHR23409">
    <property type="entry name" value="RIBONUCLEOSIDE-DIPHOSPHATE REDUCTASE SMALL CHAIN"/>
    <property type="match status" value="1"/>
</dbReference>
<dbReference type="Proteomes" id="UP000775213">
    <property type="component" value="Unassembled WGS sequence"/>
</dbReference>
<proteinExistence type="predicted"/>
<gene>
    <name evidence="1" type="ORF">IEQ34_010882</name>
</gene>
<dbReference type="InterPro" id="IPR000358">
    <property type="entry name" value="RNR_small_fam"/>
</dbReference>
<dbReference type="Gene3D" id="2.40.50.140">
    <property type="entry name" value="Nucleic acid-binding proteins"/>
    <property type="match status" value="1"/>
</dbReference>
<sequence>MFPIRYPQIWEIYKKVEASLWISKEVDLSQDIHHWDQSLKSDKHHLVTRILAFFTVADGIIIENLAGWIWTEVSLLDSMLADGTALICGVAQTMHAVGKNMAFLVVRQFNATIKCVLIVTEELVSTQMVSTHMVRYTTSLYRESIVDIKGEATEILKAFYSTLNELALVGSPGSHHRPSLPEV</sequence>
<accession>A0AAV7GXN5</accession>
<dbReference type="InterPro" id="IPR012348">
    <property type="entry name" value="RNR-like"/>
</dbReference>
<dbReference type="GO" id="GO:0009263">
    <property type="term" value="P:deoxyribonucleotide biosynthetic process"/>
    <property type="evidence" value="ECO:0007669"/>
    <property type="project" value="InterPro"/>
</dbReference>
<dbReference type="Gene3D" id="1.10.620.20">
    <property type="entry name" value="Ribonucleotide Reductase, subunit A"/>
    <property type="match status" value="1"/>
</dbReference>
<dbReference type="GO" id="GO:0016491">
    <property type="term" value="F:oxidoreductase activity"/>
    <property type="evidence" value="ECO:0007669"/>
    <property type="project" value="InterPro"/>
</dbReference>
<dbReference type="Pfam" id="PF00268">
    <property type="entry name" value="Ribonuc_red_sm"/>
    <property type="match status" value="1"/>
</dbReference>
<dbReference type="PANTHER" id="PTHR23409:SF18">
    <property type="entry name" value="RIBONUCLEOSIDE-DIPHOSPHATE REDUCTASE SUBUNIT M2"/>
    <property type="match status" value="1"/>
</dbReference>
<reference evidence="1 2" key="1">
    <citation type="journal article" date="2021" name="Hortic Res">
        <title>Chromosome-scale assembly of the Dendrobium chrysotoxum genome enhances the understanding of orchid evolution.</title>
        <authorList>
            <person name="Zhang Y."/>
            <person name="Zhang G.Q."/>
            <person name="Zhang D."/>
            <person name="Liu X.D."/>
            <person name="Xu X.Y."/>
            <person name="Sun W.H."/>
            <person name="Yu X."/>
            <person name="Zhu X."/>
            <person name="Wang Z.W."/>
            <person name="Zhao X."/>
            <person name="Zhong W.Y."/>
            <person name="Chen H."/>
            <person name="Yin W.L."/>
            <person name="Huang T."/>
            <person name="Niu S.C."/>
            <person name="Liu Z.J."/>
        </authorList>
    </citation>
    <scope>NUCLEOTIDE SEQUENCE [LARGE SCALE GENOMIC DNA]</scope>
    <source>
        <strain evidence="1">Lindl</strain>
    </source>
</reference>
<dbReference type="InterPro" id="IPR009078">
    <property type="entry name" value="Ferritin-like_SF"/>
</dbReference>
<protein>
    <submittedName>
        <fullName evidence="1">Uncharacterized protein</fullName>
    </submittedName>
</protein>
<evidence type="ECO:0000313" key="1">
    <source>
        <dbReference type="EMBL" id="KAH0460219.1"/>
    </source>
</evidence>
<keyword evidence="2" id="KW-1185">Reference proteome</keyword>
<evidence type="ECO:0000313" key="2">
    <source>
        <dbReference type="Proteomes" id="UP000775213"/>
    </source>
</evidence>
<name>A0AAV7GXN5_DENCH</name>
<dbReference type="AlphaFoldDB" id="A0AAV7GXN5"/>
<dbReference type="InterPro" id="IPR012340">
    <property type="entry name" value="NA-bd_OB-fold"/>
</dbReference>
<comment type="caution">
    <text evidence="1">The sequence shown here is derived from an EMBL/GenBank/DDBJ whole genome shotgun (WGS) entry which is preliminary data.</text>
</comment>
<dbReference type="SUPFAM" id="SSF47240">
    <property type="entry name" value="Ferritin-like"/>
    <property type="match status" value="1"/>
</dbReference>
<dbReference type="SUPFAM" id="SSF50249">
    <property type="entry name" value="Nucleic acid-binding proteins"/>
    <property type="match status" value="1"/>
</dbReference>
<organism evidence="1 2">
    <name type="scientific">Dendrobium chrysotoxum</name>
    <name type="common">Orchid</name>
    <dbReference type="NCBI Taxonomy" id="161865"/>
    <lineage>
        <taxon>Eukaryota</taxon>
        <taxon>Viridiplantae</taxon>
        <taxon>Streptophyta</taxon>
        <taxon>Embryophyta</taxon>
        <taxon>Tracheophyta</taxon>
        <taxon>Spermatophyta</taxon>
        <taxon>Magnoliopsida</taxon>
        <taxon>Liliopsida</taxon>
        <taxon>Asparagales</taxon>
        <taxon>Orchidaceae</taxon>
        <taxon>Epidendroideae</taxon>
        <taxon>Malaxideae</taxon>
        <taxon>Dendrobiinae</taxon>
        <taxon>Dendrobium</taxon>
    </lineage>
</organism>
<dbReference type="EMBL" id="JAGFBR010000010">
    <property type="protein sequence ID" value="KAH0460219.1"/>
    <property type="molecule type" value="Genomic_DNA"/>
</dbReference>